<dbReference type="CDD" id="cd06243">
    <property type="entry name" value="M14_CP_Csd4-like"/>
    <property type="match status" value="1"/>
</dbReference>
<gene>
    <name evidence="3" type="ORF">MNBD_GAMMA22-2692</name>
</gene>
<protein>
    <submittedName>
        <fullName evidence="3">Putative lipoprotein</fullName>
    </submittedName>
</protein>
<reference evidence="3" key="1">
    <citation type="submission" date="2018-06" db="EMBL/GenBank/DDBJ databases">
        <authorList>
            <person name="Zhirakovskaya E."/>
        </authorList>
    </citation>
    <scope>NUCLEOTIDE SEQUENCE</scope>
</reference>
<dbReference type="AlphaFoldDB" id="A0A3B1ABV7"/>
<feature type="domain" description="Metallo-carboxypeptidase C-terminal" evidence="2">
    <location>
        <begin position="343"/>
        <end position="437"/>
    </location>
</feature>
<evidence type="ECO:0000313" key="3">
    <source>
        <dbReference type="EMBL" id="VAW91284.1"/>
    </source>
</evidence>
<feature type="domain" description="D,L-carboxypeptidase peptidase" evidence="1">
    <location>
        <begin position="33"/>
        <end position="271"/>
    </location>
</feature>
<evidence type="ECO:0000259" key="2">
    <source>
        <dbReference type="Pfam" id="PF17129"/>
    </source>
</evidence>
<sequence length="454" mass="52249">MFKMIKTVVMIVLVFSVLPNTVFSQKLQFTLHKLDSKIAGPRILVLGGIQGDEPGGFNAASMLVTDYKITQGSVWVVPNLNFESIIKRSRGIHGDMNRKFSHIKRSDPEFNAIQKIKSLIVDNNIDIILNLHDGSGFYRNKYIDRQHNPNRWGQSIIIDQDEINSVRFGELQSIADNVMTNVNKRISKLSYHYAVKNTWTKNGDIEMEKTLTYFAIKNAKPAFGIEASKSFLTHKRVMFHLLVVESFMDVVGVKYKKDFKITENNIYNRLNNNIKLSLYDNHVQFDVAKARNKIGYVPMNKNEPLNFKSNNPLVVITASKSKKYKVNFGNRRLTYLEPEYLDFDYKLANVDFVVDGALKNIQIGTRILVKNNFIVNHINGYRVNVIGYKNKYSRNESGFKIKKSNINKRFSIDKTANIYRVEFYEGKKFSGMVLVEFDNRKFTSNNTAVLSNNL</sequence>
<accession>A0A3B1ABV7</accession>
<dbReference type="EMBL" id="UOFS01000006">
    <property type="protein sequence ID" value="VAW91284.1"/>
    <property type="molecule type" value="Genomic_DNA"/>
</dbReference>
<dbReference type="SUPFAM" id="SSF53187">
    <property type="entry name" value="Zn-dependent exopeptidases"/>
    <property type="match status" value="1"/>
</dbReference>
<dbReference type="Gene3D" id="3.40.630.10">
    <property type="entry name" value="Zn peptidases"/>
    <property type="match status" value="1"/>
</dbReference>
<organism evidence="3">
    <name type="scientific">hydrothermal vent metagenome</name>
    <dbReference type="NCBI Taxonomy" id="652676"/>
    <lineage>
        <taxon>unclassified sequences</taxon>
        <taxon>metagenomes</taxon>
        <taxon>ecological metagenomes</taxon>
    </lineage>
</organism>
<evidence type="ECO:0000259" key="1">
    <source>
        <dbReference type="Pfam" id="PF17033"/>
    </source>
</evidence>
<dbReference type="Pfam" id="PF17129">
    <property type="entry name" value="Peptidase_M99_C"/>
    <property type="match status" value="1"/>
</dbReference>
<dbReference type="InterPro" id="IPR033397">
    <property type="entry name" value="Metallo_peptidase_C"/>
</dbReference>
<proteinExistence type="predicted"/>
<name>A0A3B1ABV7_9ZZZZ</name>
<dbReference type="Pfam" id="PF17033">
    <property type="entry name" value="Peptidase_M99"/>
    <property type="match status" value="1"/>
</dbReference>
<dbReference type="InterPro" id="IPR031489">
    <property type="entry name" value="Peptidase_M99"/>
</dbReference>
<keyword evidence="3" id="KW-0449">Lipoprotein</keyword>